<sequence length="779" mass="87478">MPVSKATKKFQKDKLGDVIKRRKDVAKIKQRKQMDTKKKERKARDNARADDVDDDASKKPKTNGATDDKLGEMSMDQFFQGGFQIPEMSKKKAKPKTGKRKRTPVDEDANEGSDEEMGDASAGADESASDSDSGDDMDAHKEQLAGLAEKDPEFYKYLQENDAELLDFAEDADLAEIDALSASEDEATPRKKKKVDVEEEDTGNELTIKTVQKWKASIESKHSLRAMKEVVLAFRSAAHMNDEDGGKNYKYSITDANVYHQIQVTALQLVPKVLQHHLPVKESAGGRIRVPTDSKKFRTLTPLLKSHAVSIHHSLENLSDAKTIQMTLESLESLLPYILSFKKIVREVIASVASVWADSANKDEARLSAFLVLRRLVVIADPSIREVVLKQTYQGLVKGARNTTVHNVEGINLMKNTACELWGIDPTVGYTSGFGFIRQLAVHLRTSITNKTKDSYKTVYNWQYVHSLDFWSRVISLHCESLHEAESGKPSPLRPLIYPVVQVTLGAMRLIPTSQYFPLRFQLVRSLLRIAQATSTYIPLAPALVEVLNSAEMKKPPKPSTLKALDFSTNIRATSAYLRTRIYQDGVGEQVGELLAEFFVLWTKNIAFPELALPVIVMLRRWIKATTKKSSGNKNTKVSSLISLLVQKLEANTRWVEEKRSKVDFAPNNRAGVEGFLKDVDWDKSPLGAFVAGQRKSRAAKAKMLDEARKMEDRKREEAEVEKRGGKKERGTFVEDESEEVEDGEESEVDEEDMEIDMEDLSEGDLEMGSEDDEEEDDE</sequence>
<proteinExistence type="inferred from homology"/>
<dbReference type="InterPro" id="IPR005343">
    <property type="entry name" value="Noc2"/>
</dbReference>
<feature type="compositionally biased region" description="Basic residues" evidence="4">
    <location>
        <begin position="20"/>
        <end position="31"/>
    </location>
</feature>
<feature type="compositionally biased region" description="Basic and acidic residues" evidence="4">
    <location>
        <begin position="705"/>
        <end position="733"/>
    </location>
</feature>
<name>A0A6S6WGK5_9PLEO</name>
<protein>
    <submittedName>
        <fullName evidence="5">Nucleolar complex protein</fullName>
    </submittedName>
</protein>
<comment type="similarity">
    <text evidence="2">Belongs to the NOC2 family.</text>
</comment>
<dbReference type="GO" id="GO:0030691">
    <property type="term" value="C:Noc2p-Noc3p complex"/>
    <property type="evidence" value="ECO:0007669"/>
    <property type="project" value="TreeGrafter"/>
</dbReference>
<feature type="compositionally biased region" description="Basic and acidic residues" evidence="4">
    <location>
        <begin position="32"/>
        <end position="58"/>
    </location>
</feature>
<comment type="subcellular location">
    <subcellularLocation>
        <location evidence="1">Nucleus</location>
    </subcellularLocation>
</comment>
<evidence type="ECO:0000256" key="3">
    <source>
        <dbReference type="ARBA" id="ARBA00023242"/>
    </source>
</evidence>
<dbReference type="AlphaFoldDB" id="A0A6S6WGK5"/>
<evidence type="ECO:0000256" key="2">
    <source>
        <dbReference type="ARBA" id="ARBA00005907"/>
    </source>
</evidence>
<evidence type="ECO:0000313" key="5">
    <source>
        <dbReference type="EMBL" id="CAE7218558.1"/>
    </source>
</evidence>
<feature type="compositionally biased region" description="Acidic residues" evidence="4">
    <location>
        <begin position="106"/>
        <end position="118"/>
    </location>
</feature>
<dbReference type="PANTHER" id="PTHR12687">
    <property type="entry name" value="NUCLEOLAR COMPLEX 2 AND RAD4-RELATED"/>
    <property type="match status" value="1"/>
</dbReference>
<reference evidence="5" key="1">
    <citation type="submission" date="2021-02" db="EMBL/GenBank/DDBJ databases">
        <authorList>
            <person name="Syme A R."/>
            <person name="Syme A R."/>
            <person name="Moolhuijzen P."/>
        </authorList>
    </citation>
    <scope>NUCLEOTIDE SEQUENCE</scope>
    <source>
        <strain evidence="5">W1-1</strain>
    </source>
</reference>
<dbReference type="GO" id="GO:0005730">
    <property type="term" value="C:nucleolus"/>
    <property type="evidence" value="ECO:0007669"/>
    <property type="project" value="TreeGrafter"/>
</dbReference>
<evidence type="ECO:0000256" key="1">
    <source>
        <dbReference type="ARBA" id="ARBA00004123"/>
    </source>
</evidence>
<dbReference type="PANTHER" id="PTHR12687:SF4">
    <property type="entry name" value="NUCLEOLAR COMPLEX PROTEIN 2 HOMOLOG"/>
    <property type="match status" value="1"/>
</dbReference>
<feature type="region of interest" description="Disordered" evidence="4">
    <location>
        <begin position="1"/>
        <end position="145"/>
    </location>
</feature>
<organism evidence="5 6">
    <name type="scientific">Pyrenophora teres f. teres</name>
    <dbReference type="NCBI Taxonomy" id="97479"/>
    <lineage>
        <taxon>Eukaryota</taxon>
        <taxon>Fungi</taxon>
        <taxon>Dikarya</taxon>
        <taxon>Ascomycota</taxon>
        <taxon>Pezizomycotina</taxon>
        <taxon>Dothideomycetes</taxon>
        <taxon>Pleosporomycetidae</taxon>
        <taxon>Pleosporales</taxon>
        <taxon>Pleosporineae</taxon>
        <taxon>Pleosporaceae</taxon>
        <taxon>Pyrenophora</taxon>
    </lineage>
</organism>
<feature type="compositionally biased region" description="Basic residues" evidence="4">
    <location>
        <begin position="91"/>
        <end position="102"/>
    </location>
</feature>
<dbReference type="GO" id="GO:0005654">
    <property type="term" value="C:nucleoplasm"/>
    <property type="evidence" value="ECO:0007669"/>
    <property type="project" value="TreeGrafter"/>
</dbReference>
<feature type="compositionally biased region" description="Acidic residues" evidence="4">
    <location>
        <begin position="127"/>
        <end position="136"/>
    </location>
</feature>
<feature type="compositionally biased region" description="Basic and acidic residues" evidence="4">
    <location>
        <begin position="10"/>
        <end position="19"/>
    </location>
</feature>
<feature type="region of interest" description="Disordered" evidence="4">
    <location>
        <begin position="705"/>
        <end position="779"/>
    </location>
</feature>
<dbReference type="Pfam" id="PF03715">
    <property type="entry name" value="Noc2"/>
    <property type="match status" value="1"/>
</dbReference>
<evidence type="ECO:0000256" key="4">
    <source>
        <dbReference type="SAM" id="MobiDB-lite"/>
    </source>
</evidence>
<dbReference type="GO" id="GO:0042273">
    <property type="term" value="P:ribosomal large subunit biogenesis"/>
    <property type="evidence" value="ECO:0007669"/>
    <property type="project" value="TreeGrafter"/>
</dbReference>
<dbReference type="Proteomes" id="UP000472372">
    <property type="component" value="Chromosome 12"/>
</dbReference>
<gene>
    <name evidence="5" type="ORF">PTTW11_11054</name>
</gene>
<dbReference type="GO" id="GO:0030690">
    <property type="term" value="C:Noc1p-Noc2p complex"/>
    <property type="evidence" value="ECO:0007669"/>
    <property type="project" value="TreeGrafter"/>
</dbReference>
<keyword evidence="3" id="KW-0539">Nucleus</keyword>
<feature type="compositionally biased region" description="Acidic residues" evidence="4">
    <location>
        <begin position="734"/>
        <end position="779"/>
    </location>
</feature>
<evidence type="ECO:0000313" key="6">
    <source>
        <dbReference type="Proteomes" id="UP000472372"/>
    </source>
</evidence>
<dbReference type="EMBL" id="HG992988">
    <property type="protein sequence ID" value="CAE7218558.1"/>
    <property type="molecule type" value="Genomic_DNA"/>
</dbReference>
<accession>A0A6S6WGK5</accession>